<accession>A0A318JQ59</accession>
<organism evidence="1 2">
    <name type="scientific">Nocardia tenerifensis</name>
    <dbReference type="NCBI Taxonomy" id="228006"/>
    <lineage>
        <taxon>Bacteria</taxon>
        <taxon>Bacillati</taxon>
        <taxon>Actinomycetota</taxon>
        <taxon>Actinomycetes</taxon>
        <taxon>Mycobacteriales</taxon>
        <taxon>Nocardiaceae</taxon>
        <taxon>Nocardia</taxon>
    </lineage>
</organism>
<name>A0A318JQ59_9NOCA</name>
<dbReference type="Proteomes" id="UP000247569">
    <property type="component" value="Unassembled WGS sequence"/>
</dbReference>
<dbReference type="EMBL" id="QJKF01000021">
    <property type="protein sequence ID" value="PXX55537.1"/>
    <property type="molecule type" value="Genomic_DNA"/>
</dbReference>
<sequence>MTAPELNARPQWRRTGNTNFPVAALVNDRWWVLRINAFPDHALWTLFVDGVPRFDIDQAPSTWGRPLEPWPMLESVIAEEVLAPVENFVAYGSEAGQPCDDPFCCG</sequence>
<dbReference type="AlphaFoldDB" id="A0A318JQ59"/>
<protein>
    <submittedName>
        <fullName evidence="1">Uncharacterized protein</fullName>
    </submittedName>
</protein>
<gene>
    <name evidence="1" type="ORF">DFR70_1212</name>
</gene>
<evidence type="ECO:0000313" key="2">
    <source>
        <dbReference type="Proteomes" id="UP000247569"/>
    </source>
</evidence>
<comment type="caution">
    <text evidence="1">The sequence shown here is derived from an EMBL/GenBank/DDBJ whole genome shotgun (WGS) entry which is preliminary data.</text>
</comment>
<reference evidence="1 2" key="1">
    <citation type="submission" date="2018-05" db="EMBL/GenBank/DDBJ databases">
        <title>Genomic Encyclopedia of Type Strains, Phase IV (KMG-IV): sequencing the most valuable type-strain genomes for metagenomic binning, comparative biology and taxonomic classification.</title>
        <authorList>
            <person name="Goeker M."/>
        </authorList>
    </citation>
    <scope>NUCLEOTIDE SEQUENCE [LARGE SCALE GENOMIC DNA]</scope>
    <source>
        <strain evidence="1 2">DSM 44704</strain>
    </source>
</reference>
<keyword evidence="2" id="KW-1185">Reference proteome</keyword>
<proteinExistence type="predicted"/>
<evidence type="ECO:0000313" key="1">
    <source>
        <dbReference type="EMBL" id="PXX55537.1"/>
    </source>
</evidence>
<dbReference type="OrthoDB" id="3504325at2"/>